<proteinExistence type="inferred from homology"/>
<dbReference type="Pfam" id="PF19567">
    <property type="entry name" value="CpsB_CapC"/>
    <property type="match status" value="1"/>
</dbReference>
<sequence>MIDIHTHILPGIDDGAARLEDSLALARAAAAEGIRTIIATPHHHNGRYVNPAQVVEELTRTLNKLLQELDIPLVVHTGQEVRLHQDLLDHWREGSLLTLAGSSYMLLELPSSHIPKNTEQTVYELGLLGIQVVFAHPERNAAIIQQPERLAELVRLGAFGQVTSHSLLGAFGKTVERASWKLCEAGLIHLVSSDAHHVERRGFRLKEAYDRIQKMMGTEWSDYFQQNAASLLRGDALADAPEWQGGAVANRWQALKAFFKK</sequence>
<dbReference type="SUPFAM" id="SSF89550">
    <property type="entry name" value="PHP domain-like"/>
    <property type="match status" value="1"/>
</dbReference>
<gene>
    <name evidence="6" type="ORF">BBD42_10895</name>
</gene>
<reference evidence="6" key="1">
    <citation type="submission" date="2016-08" db="EMBL/GenBank/DDBJ databases">
        <title>Complete Genome Seqeunce of Paenibacillus sp. BIHB 4019 from tea rhizoplane.</title>
        <authorList>
            <person name="Thakur R."/>
            <person name="Swarnkar M.K."/>
            <person name="Gulati A."/>
        </authorList>
    </citation>
    <scope>NUCLEOTIDE SEQUENCE [LARGE SCALE GENOMIC DNA]</scope>
    <source>
        <strain evidence="6">BIHB4019</strain>
    </source>
</reference>
<evidence type="ECO:0000256" key="3">
    <source>
        <dbReference type="ARBA" id="ARBA00022912"/>
    </source>
</evidence>
<evidence type="ECO:0000256" key="4">
    <source>
        <dbReference type="ARBA" id="ARBA00051722"/>
    </source>
</evidence>
<evidence type="ECO:0000256" key="1">
    <source>
        <dbReference type="ARBA" id="ARBA00005750"/>
    </source>
</evidence>
<protein>
    <recommendedName>
        <fullName evidence="5">Tyrosine-protein phosphatase</fullName>
        <ecNumber evidence="5">3.1.3.48</ecNumber>
    </recommendedName>
</protein>
<accession>A0A1B2DGS8</accession>
<dbReference type="EC" id="3.1.3.48" evidence="5"/>
<dbReference type="PIRSF" id="PIRSF016557">
    <property type="entry name" value="Caps_synth_CpsB"/>
    <property type="match status" value="1"/>
</dbReference>
<evidence type="ECO:0000313" key="6">
    <source>
        <dbReference type="EMBL" id="ANY66920.1"/>
    </source>
</evidence>
<dbReference type="GO" id="GO:0004725">
    <property type="term" value="F:protein tyrosine phosphatase activity"/>
    <property type="evidence" value="ECO:0007669"/>
    <property type="project" value="UniProtKB-UniRule"/>
</dbReference>
<dbReference type="InterPro" id="IPR016195">
    <property type="entry name" value="Pol/histidinol_Pase-like"/>
</dbReference>
<dbReference type="EMBL" id="CP016808">
    <property type="protein sequence ID" value="ANY66920.1"/>
    <property type="molecule type" value="Genomic_DNA"/>
</dbReference>
<comment type="similarity">
    <text evidence="1 5">Belongs to the metallo-dependent hydrolases superfamily. CpsB/CapC family.</text>
</comment>
<keyword evidence="2 5" id="KW-0378">Hydrolase</keyword>
<dbReference type="GO" id="GO:0030145">
    <property type="term" value="F:manganese ion binding"/>
    <property type="evidence" value="ECO:0007669"/>
    <property type="project" value="UniProtKB-UniRule"/>
</dbReference>
<evidence type="ECO:0000256" key="2">
    <source>
        <dbReference type="ARBA" id="ARBA00022801"/>
    </source>
</evidence>
<dbReference type="PANTHER" id="PTHR39181:SF1">
    <property type="entry name" value="TYROSINE-PROTEIN PHOSPHATASE YWQE"/>
    <property type="match status" value="1"/>
</dbReference>
<dbReference type="RefSeq" id="WP_099518195.1">
    <property type="nucleotide sequence ID" value="NZ_CP016808.1"/>
</dbReference>
<keyword evidence="3 5" id="KW-0904">Protein phosphatase</keyword>
<dbReference type="InterPro" id="IPR016667">
    <property type="entry name" value="Caps_polysacc_synth_CpsB/CapC"/>
</dbReference>
<dbReference type="Gene3D" id="3.20.20.140">
    <property type="entry name" value="Metal-dependent hydrolases"/>
    <property type="match status" value="1"/>
</dbReference>
<dbReference type="PANTHER" id="PTHR39181">
    <property type="entry name" value="TYROSINE-PROTEIN PHOSPHATASE YWQE"/>
    <property type="match status" value="1"/>
</dbReference>
<name>A0A1B2DGS8_9BACL</name>
<evidence type="ECO:0000256" key="5">
    <source>
        <dbReference type="PIRNR" id="PIRNR016557"/>
    </source>
</evidence>
<organism evidence="6">
    <name type="scientific">Paenibacillus sp. BIHB 4019</name>
    <dbReference type="NCBI Taxonomy" id="1870819"/>
    <lineage>
        <taxon>Bacteria</taxon>
        <taxon>Bacillati</taxon>
        <taxon>Bacillota</taxon>
        <taxon>Bacilli</taxon>
        <taxon>Bacillales</taxon>
        <taxon>Paenibacillaceae</taxon>
        <taxon>Paenibacillus</taxon>
    </lineage>
</organism>
<dbReference type="AlphaFoldDB" id="A0A1B2DGS8"/>
<comment type="catalytic activity">
    <reaction evidence="4 5">
        <text>O-phospho-L-tyrosyl-[protein] + H2O = L-tyrosyl-[protein] + phosphate</text>
        <dbReference type="Rhea" id="RHEA:10684"/>
        <dbReference type="Rhea" id="RHEA-COMP:10136"/>
        <dbReference type="Rhea" id="RHEA-COMP:20101"/>
        <dbReference type="ChEBI" id="CHEBI:15377"/>
        <dbReference type="ChEBI" id="CHEBI:43474"/>
        <dbReference type="ChEBI" id="CHEBI:46858"/>
        <dbReference type="ChEBI" id="CHEBI:61978"/>
        <dbReference type="EC" id="3.1.3.48"/>
    </reaction>
</comment>